<keyword evidence="3" id="KW-1185">Reference proteome</keyword>
<dbReference type="GO" id="GO:0006508">
    <property type="term" value="P:proteolysis"/>
    <property type="evidence" value="ECO:0007669"/>
    <property type="project" value="UniProtKB-KW"/>
</dbReference>
<gene>
    <name evidence="2" type="ORF">LIER_11532</name>
</gene>
<evidence type="ECO:0000259" key="1">
    <source>
        <dbReference type="Pfam" id="PF00561"/>
    </source>
</evidence>
<dbReference type="EMBL" id="BAABME010002142">
    <property type="protein sequence ID" value="GAA0153248.1"/>
    <property type="molecule type" value="Genomic_DNA"/>
</dbReference>
<dbReference type="GO" id="GO:0008233">
    <property type="term" value="F:peptidase activity"/>
    <property type="evidence" value="ECO:0007669"/>
    <property type="project" value="UniProtKB-KW"/>
</dbReference>
<reference evidence="2 3" key="1">
    <citation type="submission" date="2024-01" db="EMBL/GenBank/DDBJ databases">
        <title>The complete chloroplast genome sequence of Lithospermum erythrorhizon: insights into the phylogenetic relationship among Boraginaceae species and the maternal lineages of purple gromwells.</title>
        <authorList>
            <person name="Okada T."/>
            <person name="Watanabe K."/>
        </authorList>
    </citation>
    <scope>NUCLEOTIDE SEQUENCE [LARGE SCALE GENOMIC DNA]</scope>
</reference>
<evidence type="ECO:0000313" key="2">
    <source>
        <dbReference type="EMBL" id="GAA0153248.1"/>
    </source>
</evidence>
<dbReference type="PANTHER" id="PTHR43139">
    <property type="entry name" value="SI:DKEY-122A22.2"/>
    <property type="match status" value="1"/>
</dbReference>
<dbReference type="InterPro" id="IPR052370">
    <property type="entry name" value="Meta-cleavage_hydrolase"/>
</dbReference>
<organism evidence="2 3">
    <name type="scientific">Lithospermum erythrorhizon</name>
    <name type="common">Purple gromwell</name>
    <name type="synonym">Lithospermum officinale var. erythrorhizon</name>
    <dbReference type="NCBI Taxonomy" id="34254"/>
    <lineage>
        <taxon>Eukaryota</taxon>
        <taxon>Viridiplantae</taxon>
        <taxon>Streptophyta</taxon>
        <taxon>Embryophyta</taxon>
        <taxon>Tracheophyta</taxon>
        <taxon>Spermatophyta</taxon>
        <taxon>Magnoliopsida</taxon>
        <taxon>eudicotyledons</taxon>
        <taxon>Gunneridae</taxon>
        <taxon>Pentapetalae</taxon>
        <taxon>asterids</taxon>
        <taxon>lamiids</taxon>
        <taxon>Boraginales</taxon>
        <taxon>Boraginaceae</taxon>
        <taxon>Boraginoideae</taxon>
        <taxon>Lithospermeae</taxon>
        <taxon>Lithospermum</taxon>
    </lineage>
</organism>
<sequence>MTKCFSITASTNWCFKYIFIYSGLRSTFTDLKDGTFMHCWVPRTRKPTRPNVLLIHGFGANPTWQWLSTVRSLAPHFNIYVPELVFFGDSFTTRPERTEAFQAECVKQVMEMNSVDRVMVVGLSYGGFVAYSMASQFKELVERVVICCSGVALEDKDLREGLFPVREVEEAANMLVPRSKEKLKELFGYTFVKPPKVLPSCFLDDFIYEMSAQYAEEKRDLLRSIANGRKLSELPKISQPTLIIWGDQDKIFPLQLAYRLKSHLGEIAQVTTIKETGHACIYEKSKEFHKHLKSFLLKPINDTKVQTSTLPHHRVEENGNQGQVTLVT</sequence>
<dbReference type="InterPro" id="IPR029058">
    <property type="entry name" value="AB_hydrolase_fold"/>
</dbReference>
<dbReference type="PANTHER" id="PTHR43139:SF59">
    <property type="entry name" value="ALPHA_BETA-HYDROLASES SUPERFAMILY PROTEIN"/>
    <property type="match status" value="1"/>
</dbReference>
<protein>
    <submittedName>
        <fullName evidence="2">Serine protease</fullName>
    </submittedName>
</protein>
<dbReference type="PRINTS" id="PR00111">
    <property type="entry name" value="ABHYDROLASE"/>
</dbReference>
<dbReference type="Gene3D" id="3.40.50.1820">
    <property type="entry name" value="alpha/beta hydrolase"/>
    <property type="match status" value="1"/>
</dbReference>
<dbReference type="SUPFAM" id="SSF53474">
    <property type="entry name" value="alpha/beta-Hydrolases"/>
    <property type="match status" value="1"/>
</dbReference>
<name>A0AAV3PPN3_LITER</name>
<comment type="caution">
    <text evidence="2">The sequence shown here is derived from an EMBL/GenBank/DDBJ whole genome shotgun (WGS) entry which is preliminary data.</text>
</comment>
<keyword evidence="2" id="KW-0645">Protease</keyword>
<dbReference type="InterPro" id="IPR000073">
    <property type="entry name" value="AB_hydrolase_1"/>
</dbReference>
<dbReference type="AlphaFoldDB" id="A0AAV3PPN3"/>
<feature type="domain" description="AB hydrolase-1" evidence="1">
    <location>
        <begin position="50"/>
        <end position="284"/>
    </location>
</feature>
<proteinExistence type="predicted"/>
<keyword evidence="2" id="KW-0378">Hydrolase</keyword>
<dbReference type="Pfam" id="PF00561">
    <property type="entry name" value="Abhydrolase_1"/>
    <property type="match status" value="1"/>
</dbReference>
<accession>A0AAV3PPN3</accession>
<dbReference type="Proteomes" id="UP001454036">
    <property type="component" value="Unassembled WGS sequence"/>
</dbReference>
<evidence type="ECO:0000313" key="3">
    <source>
        <dbReference type="Proteomes" id="UP001454036"/>
    </source>
</evidence>